<evidence type="ECO:0000313" key="3">
    <source>
        <dbReference type="EMBL" id="EUA08790.1"/>
    </source>
</evidence>
<feature type="compositionally biased region" description="Basic and acidic residues" evidence="1">
    <location>
        <begin position="131"/>
        <end position="141"/>
    </location>
</feature>
<name>X7YQZ7_MYCXE</name>
<comment type="caution">
    <text evidence="3">The sequence shown here is derived from an EMBL/GenBank/DDBJ whole genome shotgun (WGS) entry which is preliminary data.</text>
</comment>
<feature type="region of interest" description="Disordered" evidence="1">
    <location>
        <begin position="110"/>
        <end position="155"/>
    </location>
</feature>
<dbReference type="Gene3D" id="2.60.40.420">
    <property type="entry name" value="Cupredoxins - blue copper proteins"/>
    <property type="match status" value="1"/>
</dbReference>
<dbReference type="PATRIC" id="fig|1299334.3.peg.9339"/>
<organism evidence="3">
    <name type="scientific">Mycobacterium xenopi 4042</name>
    <dbReference type="NCBI Taxonomy" id="1299334"/>
    <lineage>
        <taxon>Bacteria</taxon>
        <taxon>Bacillati</taxon>
        <taxon>Actinomycetota</taxon>
        <taxon>Actinomycetes</taxon>
        <taxon>Mycobacteriales</taxon>
        <taxon>Mycobacteriaceae</taxon>
        <taxon>Mycobacterium</taxon>
    </lineage>
</organism>
<keyword evidence="2" id="KW-1133">Transmembrane helix</keyword>
<dbReference type="InterPro" id="IPR008972">
    <property type="entry name" value="Cupredoxin"/>
</dbReference>
<sequence length="257" mass="27939">MIDWLKQVGPGHYQSTQPVPVWGTWKTLLRVQDGRTMTAVPIWAPADDAIPAPEIPALSSTTRPFVLEVTILQRERDPNVPAWLFTTGGVIVLIFTLMVIAGLTWGAGRINAHDTTPGSRTRKRRIVPLHRQRDRDEDHSRGAGHRRGRGPDRGLLACGGPSHKGGPPNAVVVNVTISKGQVTPTNATLQAKVGAPITFDVTSDAADELHVHSVPDHKFAVAAGPNQKFVFKVDVPGNVEVELHHLDRTIATIQVRP</sequence>
<gene>
    <name evidence="3" type="ORF">I553_9847</name>
</gene>
<feature type="transmembrane region" description="Helical" evidence="2">
    <location>
        <begin position="82"/>
        <end position="105"/>
    </location>
</feature>
<reference evidence="3" key="1">
    <citation type="submission" date="2014-01" db="EMBL/GenBank/DDBJ databases">
        <authorList>
            <person name="Brown-Elliot B."/>
            <person name="Wallace R."/>
            <person name="Lenaerts A."/>
            <person name="Ordway D."/>
            <person name="DeGroote M.A."/>
            <person name="Parker T."/>
            <person name="Sizemore C."/>
            <person name="Tallon L.J."/>
            <person name="Sadzewicz L.K."/>
            <person name="Sengamalay N."/>
            <person name="Fraser C.M."/>
            <person name="Hine E."/>
            <person name="Shefchek K.A."/>
            <person name="Das S.P."/>
            <person name="Tettelin H."/>
        </authorList>
    </citation>
    <scope>NUCLEOTIDE SEQUENCE [LARGE SCALE GENOMIC DNA]</scope>
    <source>
        <strain evidence="3">4042</strain>
    </source>
</reference>
<feature type="compositionally biased region" description="Basic residues" evidence="1">
    <location>
        <begin position="120"/>
        <end position="130"/>
    </location>
</feature>
<evidence type="ECO:0000256" key="2">
    <source>
        <dbReference type="SAM" id="Phobius"/>
    </source>
</evidence>
<proteinExistence type="predicted"/>
<evidence type="ECO:0008006" key="4">
    <source>
        <dbReference type="Google" id="ProtNLM"/>
    </source>
</evidence>
<dbReference type="SUPFAM" id="SSF49503">
    <property type="entry name" value="Cupredoxins"/>
    <property type="match status" value="1"/>
</dbReference>
<dbReference type="AlphaFoldDB" id="X7YQZ7"/>
<accession>X7YQZ7</accession>
<keyword evidence="2" id="KW-0812">Transmembrane</keyword>
<keyword evidence="2" id="KW-0472">Membrane</keyword>
<evidence type="ECO:0000256" key="1">
    <source>
        <dbReference type="SAM" id="MobiDB-lite"/>
    </source>
</evidence>
<dbReference type="EMBL" id="JAOB01000090">
    <property type="protein sequence ID" value="EUA08790.1"/>
    <property type="molecule type" value="Genomic_DNA"/>
</dbReference>
<protein>
    <recommendedName>
        <fullName evidence="4">EfeO-type cupredoxin-like domain-containing protein</fullName>
    </recommendedName>
</protein>